<keyword evidence="1 7" id="KW-0637">Prenyltransferase</keyword>
<accession>A0AB33VFK7</accession>
<feature type="region of interest" description="Disordered" evidence="8">
    <location>
        <begin position="1"/>
        <end position="23"/>
    </location>
</feature>
<keyword evidence="4 7" id="KW-0808">Transferase</keyword>
<dbReference type="InterPro" id="IPR004507">
    <property type="entry name" value="UbiX-like"/>
</dbReference>
<dbReference type="InterPro" id="IPR036551">
    <property type="entry name" value="Flavin_trans-like"/>
</dbReference>
<keyword evidence="10" id="KW-0456">Lyase</keyword>
<organism evidence="10 11">
    <name type="scientific">Ralstonia solanacearum (strain UW551)</name>
    <dbReference type="NCBI Taxonomy" id="342110"/>
    <lineage>
        <taxon>Bacteria</taxon>
        <taxon>Pseudomonadati</taxon>
        <taxon>Pseudomonadota</taxon>
        <taxon>Betaproteobacteria</taxon>
        <taxon>Burkholderiales</taxon>
        <taxon>Burkholderiaceae</taxon>
        <taxon>Ralstonia</taxon>
        <taxon>Ralstonia solanacearum species complex</taxon>
    </lineage>
</organism>
<feature type="binding site" evidence="7">
    <location>
        <position position="261"/>
    </location>
    <ligand>
        <name>dimethylallyl phosphate</name>
        <dbReference type="ChEBI" id="CHEBI:88052"/>
    </ligand>
</feature>
<dbReference type="InterPro" id="IPR003382">
    <property type="entry name" value="Flavoprotein"/>
</dbReference>
<evidence type="ECO:0000259" key="9">
    <source>
        <dbReference type="Pfam" id="PF02441"/>
    </source>
</evidence>
<keyword evidence="3 7" id="KW-0288">FMN</keyword>
<dbReference type="Pfam" id="PF02441">
    <property type="entry name" value="Flavoprotein"/>
    <property type="match status" value="1"/>
</dbReference>
<comment type="caution">
    <text evidence="7">Lacks conserved residue(s) required for the propagation of feature annotation.</text>
</comment>
<feature type="binding site" evidence="7">
    <location>
        <position position="129"/>
    </location>
    <ligand>
        <name>FMN</name>
        <dbReference type="ChEBI" id="CHEBI:58210"/>
    </ligand>
</feature>
<reference evidence="10 11" key="1">
    <citation type="journal article" date="2006" name="Mol. Plant Microbe Interact.">
        <title>Identification of open reading frames unique to a select agent: Ralstonia solanacearum race 3 biovar 2.</title>
        <authorList>
            <person name="Gabriel D.W."/>
            <person name="Allen C."/>
            <person name="Schell M."/>
            <person name="Denny T.P."/>
            <person name="Greenberg J.T."/>
            <person name="Duan Y.P."/>
            <person name="Flores-Cruz Z."/>
            <person name="Huang Q."/>
            <person name="Clifford J.M."/>
            <person name="Presting G."/>
            <person name="Gonzalez E.T."/>
            <person name="Reddy J."/>
            <person name="Elphinstone J."/>
            <person name="Swanson J."/>
            <person name="Yao J."/>
            <person name="Mulholland V."/>
            <person name="Liu L."/>
            <person name="Farmerie W."/>
            <person name="Patnaikuni M."/>
            <person name="Balogh B."/>
            <person name="Norman D."/>
            <person name="Alvarez A."/>
            <person name="Castillo J.A."/>
            <person name="Jones J."/>
            <person name="Saddler G."/>
            <person name="Walunas T."/>
            <person name="Zhukov A."/>
            <person name="Mikhailova N."/>
        </authorList>
    </citation>
    <scope>NUCLEOTIDE SEQUENCE [LARGE SCALE GENOMIC DNA]</scope>
    <source>
        <strain evidence="10 11">UW551</strain>
    </source>
</reference>
<feature type="binding site" evidence="7">
    <location>
        <position position="245"/>
    </location>
    <ligand>
        <name>dimethylallyl phosphate</name>
        <dbReference type="ChEBI" id="CHEBI:88052"/>
    </ligand>
</feature>
<feature type="binding site" evidence="7">
    <location>
        <position position="215"/>
    </location>
    <ligand>
        <name>FMN</name>
        <dbReference type="ChEBI" id="CHEBI:58210"/>
    </ligand>
</feature>
<dbReference type="HAMAP" id="MF_01984">
    <property type="entry name" value="ubiX_pad"/>
    <property type="match status" value="1"/>
</dbReference>
<dbReference type="AlphaFoldDB" id="A0AB33VFK7"/>
<feature type="binding site" evidence="7">
    <location>
        <begin position="180"/>
        <end position="183"/>
    </location>
    <ligand>
        <name>FMN</name>
        <dbReference type="ChEBI" id="CHEBI:58210"/>
    </ligand>
</feature>
<dbReference type="EC" id="2.5.1.129" evidence="7"/>
<dbReference type="Gene3D" id="3.40.50.1950">
    <property type="entry name" value="Flavin prenyltransferase-like"/>
    <property type="match status" value="1"/>
</dbReference>
<evidence type="ECO:0000256" key="1">
    <source>
        <dbReference type="ARBA" id="ARBA00022602"/>
    </source>
</evidence>
<dbReference type="PANTHER" id="PTHR43374">
    <property type="entry name" value="FLAVIN PRENYLTRANSFERASE"/>
    <property type="match status" value="1"/>
</dbReference>
<dbReference type="FunFam" id="3.40.50.1950:FF:000001">
    <property type="entry name" value="Flavin prenyltransferase UbiX"/>
    <property type="match status" value="1"/>
</dbReference>
<evidence type="ECO:0000313" key="10">
    <source>
        <dbReference type="EMBL" id="EAP72956.1"/>
    </source>
</evidence>
<evidence type="ECO:0000256" key="8">
    <source>
        <dbReference type="SAM" id="MobiDB-lite"/>
    </source>
</evidence>
<evidence type="ECO:0000256" key="2">
    <source>
        <dbReference type="ARBA" id="ARBA00022630"/>
    </source>
</evidence>
<dbReference type="NCBIfam" id="TIGR00421">
    <property type="entry name" value="ubiX_pad"/>
    <property type="match status" value="1"/>
</dbReference>
<sequence>MRRGPAPHDQRAGRRRDPPGHQGIRQLADHSAALYQGRIHWRLGHHDGDVPERRTAAAAGRLSPAPGFRVTSPLDVGFGPAASAQPATRVRRIIVAITGASGAIYGVRLLQVLQGLRDSAGVESHLLMSPAGLMNVQHELHMTREEVEALAHVVHNVRDVGATIASGSFAAEAMVVAPCSMKTLAAVAHGLSDNLIARAADVTLKERRRLILMVRETPLNLAHLRNMTAVTEMGGIVFPPVPGFYQRPKTIDDLVDHTVGRMLDLLGLPQTLAASWPGLYSAE</sequence>
<gene>
    <name evidence="7" type="primary">ubiX</name>
    <name evidence="10" type="ORF">RRSL_02740</name>
</gene>
<comment type="similarity">
    <text evidence="6 7">Belongs to the UbiX/PAD1 family.</text>
</comment>
<comment type="catalytic activity">
    <reaction evidence="5 7">
        <text>dimethylallyl phosphate + FMNH2 = prenylated FMNH2 + phosphate</text>
        <dbReference type="Rhea" id="RHEA:37743"/>
        <dbReference type="ChEBI" id="CHEBI:43474"/>
        <dbReference type="ChEBI" id="CHEBI:57618"/>
        <dbReference type="ChEBI" id="CHEBI:87467"/>
        <dbReference type="ChEBI" id="CHEBI:88052"/>
        <dbReference type="EC" id="2.5.1.129"/>
    </reaction>
</comment>
<keyword evidence="2 7" id="KW-0285">Flavoprotein</keyword>
<feature type="domain" description="Flavoprotein" evidence="9">
    <location>
        <begin position="92"/>
        <end position="265"/>
    </location>
</feature>
<comment type="function">
    <text evidence="7">Flavin prenyltransferase that catalyzes the synthesis of the prenylated FMN cofactor (prenyl-FMN) for 4-hydroxy-3-polyprenylbenzoic acid decarboxylase UbiD. The prenyltransferase is metal-independent and links a dimethylallyl moiety from dimethylallyl monophosphate (DMAP) to the flavin N5 and C6 atoms of FMN.</text>
</comment>
<evidence type="ECO:0000256" key="6">
    <source>
        <dbReference type="ARBA" id="ARBA00060793"/>
    </source>
</evidence>
<evidence type="ECO:0000256" key="7">
    <source>
        <dbReference type="HAMAP-Rule" id="MF_01984"/>
    </source>
</evidence>
<dbReference type="EMBL" id="AAKL01000021">
    <property type="protein sequence ID" value="EAP72956.1"/>
    <property type="molecule type" value="Genomic_DNA"/>
</dbReference>
<evidence type="ECO:0000256" key="4">
    <source>
        <dbReference type="ARBA" id="ARBA00022679"/>
    </source>
</evidence>
<dbReference type="PANTHER" id="PTHR43374:SF1">
    <property type="entry name" value="FLAVIN PRENYLTRANSFERASE PAD1, MITOCHONDRIAL"/>
    <property type="match status" value="1"/>
</dbReference>
<proteinExistence type="inferred from homology"/>
<feature type="binding site" evidence="7">
    <location>
        <begin position="99"/>
        <end position="101"/>
    </location>
    <ligand>
        <name>FMN</name>
        <dbReference type="ChEBI" id="CHEBI:58210"/>
    </ligand>
</feature>
<evidence type="ECO:0000313" key="11">
    <source>
        <dbReference type="Proteomes" id="UP000005933"/>
    </source>
</evidence>
<dbReference type="Proteomes" id="UP000005933">
    <property type="component" value="Unassembled WGS sequence"/>
</dbReference>
<evidence type="ECO:0000256" key="3">
    <source>
        <dbReference type="ARBA" id="ARBA00022643"/>
    </source>
</evidence>
<name>A0AB33VFK7_RALSU</name>
<comment type="caution">
    <text evidence="10">The sequence shown here is derived from an EMBL/GenBank/DDBJ whole genome shotgun (WGS) entry which is preliminary data.</text>
</comment>
<feature type="compositionally biased region" description="Basic and acidic residues" evidence="8">
    <location>
        <begin position="1"/>
        <end position="19"/>
    </location>
</feature>
<protein>
    <recommendedName>
        <fullName evidence="7">Flavin prenyltransferase UbiX</fullName>
        <ecNumber evidence="7">2.5.1.129</ecNumber>
    </recommendedName>
</protein>
<evidence type="ECO:0000256" key="5">
    <source>
        <dbReference type="ARBA" id="ARBA00050612"/>
    </source>
</evidence>
<dbReference type="SUPFAM" id="SSF52507">
    <property type="entry name" value="Homo-oligomeric flavin-containing Cys decarboxylases, HFCD"/>
    <property type="match status" value="1"/>
</dbReference>
<dbReference type="GO" id="GO:0106141">
    <property type="term" value="F:flavin prenyltransferase activity"/>
    <property type="evidence" value="ECO:0007669"/>
    <property type="project" value="UniProtKB-EC"/>
</dbReference>
<dbReference type="NCBIfam" id="NF004685">
    <property type="entry name" value="PRK06029.1"/>
    <property type="match status" value="1"/>
</dbReference>
<dbReference type="GO" id="GO:0016831">
    <property type="term" value="F:carboxy-lyase activity"/>
    <property type="evidence" value="ECO:0007669"/>
    <property type="project" value="TreeGrafter"/>
</dbReference>